<feature type="compositionally biased region" description="Low complexity" evidence="2">
    <location>
        <begin position="162"/>
        <end position="171"/>
    </location>
</feature>
<dbReference type="PANTHER" id="PTHR31344:SF13">
    <property type="entry name" value="EEIG1_EHBP1 PROTEIN AMINO-TERMINAL DOMAIN PROTEIN"/>
    <property type="match status" value="1"/>
</dbReference>
<feature type="region of interest" description="Disordered" evidence="2">
    <location>
        <begin position="162"/>
        <end position="182"/>
    </location>
</feature>
<accession>W9RK78</accession>
<gene>
    <name evidence="4" type="ORF">L484_006756</name>
</gene>
<dbReference type="PANTHER" id="PTHR31344">
    <property type="entry name" value="NUCLEAR PORE COMPLEX PROTEIN NUP205"/>
    <property type="match status" value="1"/>
</dbReference>
<proteinExistence type="predicted"/>
<evidence type="ECO:0000313" key="5">
    <source>
        <dbReference type="Proteomes" id="UP000030645"/>
    </source>
</evidence>
<feature type="compositionally biased region" description="Basic and acidic residues" evidence="2">
    <location>
        <begin position="387"/>
        <end position="403"/>
    </location>
</feature>
<keyword evidence="1" id="KW-0175">Coiled coil</keyword>
<evidence type="ECO:0000256" key="2">
    <source>
        <dbReference type="SAM" id="MobiDB-lite"/>
    </source>
</evidence>
<feature type="domain" description="C2 NT-type" evidence="3">
    <location>
        <begin position="7"/>
        <end position="158"/>
    </location>
</feature>
<keyword evidence="5" id="KW-1185">Reference proteome</keyword>
<protein>
    <recommendedName>
        <fullName evidence="3">C2 NT-type domain-containing protein</fullName>
    </recommendedName>
</protein>
<dbReference type="STRING" id="981085.W9RK78"/>
<dbReference type="AlphaFoldDB" id="W9RK78"/>
<feature type="region of interest" description="Disordered" evidence="2">
    <location>
        <begin position="387"/>
        <end position="417"/>
    </location>
</feature>
<dbReference type="KEGG" id="mnt:21390176"/>
<evidence type="ECO:0000313" key="4">
    <source>
        <dbReference type="EMBL" id="EXB94990.1"/>
    </source>
</evidence>
<name>W9RK78_9ROSA</name>
<feature type="coiled-coil region" evidence="1">
    <location>
        <begin position="488"/>
        <end position="515"/>
    </location>
</feature>
<dbReference type="PROSITE" id="PS51840">
    <property type="entry name" value="C2_NT"/>
    <property type="match status" value="1"/>
</dbReference>
<sequence>MVLGIRSKSRKSVTIEVDYLIHVQEIKPWSLPQSQKSALSVFLQWENGDQASGSLTSGVGDGKIEFAESFRLPVVLCKEASKKGQARESYQKNNLEFYLYETRKDKAMKGQLLGSAVINLADYGIIRETISVTAPVNCKKSSKNSGQPVLYINIQPFGNASSGSSPMGSLSKEASLDNDGGETVSEAILDGNDEEAEIASFTDDDVANDVSSHSPHIINSSAFETTVSSTPNSVKIEPETTKYEVERNAGELSIASRVEPAANTGSIPLAKTVNTRNESSPYMSTIGYSSNPGNPANDNVAFPYIPQDRSVPILKKSLTHVVRSSSSLGYQDDPHKAVNKVRVDGRHQMRKYAQESSKDNIVANLTNKLASSSLYSQEGAERIHKDLQATQEEDKNVWRRTEDGQEEASTNDSSTYSSRHIGVARSIVKNNKLKHVKSVQLPSETTKTSRPLVFDNTEFIEKPKRAELSKGTHDDGMTNALSIEEETKSSVSNRKGELKAEIEMLKEELREAAAVEVGLYSVVAEHGSSTNKIHAPARRISRFYFHACKASSLAKKANAVRAAVSGFILVSKACGNDVPRLTFWLSNSIMLRAIVSQTVGNLSDGPGVDNSGILGQNGFTPQREEKKAKKESIDDWDDHQTFLIALEKFESWIFSRIVESVWWQTMTPHMQPAAAKGSSSRKSSGKKYGFGDHERGNISIELWKKAFKDACQRLCPSRAGGHECGCLPVIARLVMEQLVDRLDVAMFNAILRENAEEMPTDPVSDPISDSKVLPIPAGRSSFGAGAQLKNAIGSWSRCLTDIFDIDDAPENKNELNDEEKPESQRSFKAFRLLNALSDLMMIPFEMLADKSTRKEVCPALTPPLIRMVLYNFVPDEFCPNPIPDAVLAALDSEDDFEVDEESVTSFPFTANPTVYAPPSAASLSHIIGEVGSQTLLRSGSSVLRKSYTSDDELDELDSPIISIIKENMQEKRKDNRPVVRYQLLREVWKDSE</sequence>
<feature type="compositionally biased region" description="Polar residues" evidence="2">
    <location>
        <begin position="407"/>
        <end position="417"/>
    </location>
</feature>
<dbReference type="EMBL" id="KE345184">
    <property type="protein sequence ID" value="EXB94990.1"/>
    <property type="molecule type" value="Genomic_DNA"/>
</dbReference>
<evidence type="ECO:0000259" key="3">
    <source>
        <dbReference type="PROSITE" id="PS51840"/>
    </source>
</evidence>
<dbReference type="OrthoDB" id="20172at2759"/>
<dbReference type="GO" id="GO:0005643">
    <property type="term" value="C:nuclear pore"/>
    <property type="evidence" value="ECO:0007669"/>
    <property type="project" value="InterPro"/>
</dbReference>
<dbReference type="Proteomes" id="UP000030645">
    <property type="component" value="Unassembled WGS sequence"/>
</dbReference>
<dbReference type="InterPro" id="IPR019448">
    <property type="entry name" value="NT-C2"/>
</dbReference>
<organism evidence="4 5">
    <name type="scientific">Morus notabilis</name>
    <dbReference type="NCBI Taxonomy" id="981085"/>
    <lineage>
        <taxon>Eukaryota</taxon>
        <taxon>Viridiplantae</taxon>
        <taxon>Streptophyta</taxon>
        <taxon>Embryophyta</taxon>
        <taxon>Tracheophyta</taxon>
        <taxon>Spermatophyta</taxon>
        <taxon>Magnoliopsida</taxon>
        <taxon>eudicotyledons</taxon>
        <taxon>Gunneridae</taxon>
        <taxon>Pentapetalae</taxon>
        <taxon>rosids</taxon>
        <taxon>fabids</taxon>
        <taxon>Rosales</taxon>
        <taxon>Moraceae</taxon>
        <taxon>Moreae</taxon>
        <taxon>Morus</taxon>
    </lineage>
</organism>
<reference evidence="5" key="1">
    <citation type="submission" date="2013-01" db="EMBL/GenBank/DDBJ databases">
        <title>Draft Genome Sequence of a Mulberry Tree, Morus notabilis C.K. Schneid.</title>
        <authorList>
            <person name="He N."/>
            <person name="Zhao S."/>
        </authorList>
    </citation>
    <scope>NUCLEOTIDE SEQUENCE</scope>
</reference>
<dbReference type="InterPro" id="IPR021827">
    <property type="entry name" value="Nup186/Nup192/Nup205"/>
</dbReference>
<dbReference type="eggNOG" id="ENOG502QQNU">
    <property type="taxonomic scope" value="Eukaryota"/>
</dbReference>
<evidence type="ECO:0000256" key="1">
    <source>
        <dbReference type="SAM" id="Coils"/>
    </source>
</evidence>
<dbReference type="Pfam" id="PF10358">
    <property type="entry name" value="NT-C2"/>
    <property type="match status" value="1"/>
</dbReference>